<evidence type="ECO:0000313" key="2">
    <source>
        <dbReference type="EMBL" id="PTB80550.1"/>
    </source>
</evidence>
<reference evidence="2 3" key="1">
    <citation type="submission" date="2016-07" db="EMBL/GenBank/DDBJ databases">
        <title>Multiple horizontal gene transfer events from other fungi enriched the ability of initially mycotrophic Trichoderma (Ascomycota) to feed on dead plant biomass.</title>
        <authorList>
            <consortium name="DOE Joint Genome Institute"/>
            <person name="Aerts A."/>
            <person name="Atanasova L."/>
            <person name="Chenthamara K."/>
            <person name="Zhang J."/>
            <person name="Grujic M."/>
            <person name="Henrissat B."/>
            <person name="Kuo A."/>
            <person name="Salamov A."/>
            <person name="Lipzen A."/>
            <person name="Labutti K."/>
            <person name="Barry K."/>
            <person name="Miao Y."/>
            <person name="Rahimi M.J."/>
            <person name="Shen Q."/>
            <person name="Grigoriev I.V."/>
            <person name="Kubicek C.P."/>
            <person name="Druzhinina I.S."/>
        </authorList>
    </citation>
    <scope>NUCLEOTIDE SEQUENCE [LARGE SCALE GENOMIC DNA]</scope>
    <source>
        <strain evidence="2 3">ATCC 18648</strain>
    </source>
</reference>
<keyword evidence="3" id="KW-1185">Reference proteome</keyword>
<evidence type="ECO:0000256" key="1">
    <source>
        <dbReference type="SAM" id="MobiDB-lite"/>
    </source>
</evidence>
<protein>
    <submittedName>
        <fullName evidence="2">Uncharacterized protein</fullName>
    </submittedName>
</protein>
<dbReference type="OrthoDB" id="10664132at2759"/>
<proteinExistence type="predicted"/>
<gene>
    <name evidence="2" type="ORF">M440DRAFT_1129452</name>
</gene>
<evidence type="ECO:0000313" key="3">
    <source>
        <dbReference type="Proteomes" id="UP000240760"/>
    </source>
</evidence>
<organism evidence="2 3">
    <name type="scientific">Trichoderma longibrachiatum ATCC 18648</name>
    <dbReference type="NCBI Taxonomy" id="983965"/>
    <lineage>
        <taxon>Eukaryota</taxon>
        <taxon>Fungi</taxon>
        <taxon>Dikarya</taxon>
        <taxon>Ascomycota</taxon>
        <taxon>Pezizomycotina</taxon>
        <taxon>Sordariomycetes</taxon>
        <taxon>Hypocreomycetidae</taxon>
        <taxon>Hypocreales</taxon>
        <taxon>Hypocreaceae</taxon>
        <taxon>Trichoderma</taxon>
    </lineage>
</organism>
<sequence>MDMDADPGSGHMSIRPGTPLRGTIEHEGIIILTISGVHRCPKNELAFRQMANLALGIPGRSSPWMNNAAVPAYRSLSFLGRFAASILLSGITNQVLWWDWAPNCSSFALASALETTAVNHPYVLYSKDLDRTMPYRTYMHLRLHLRRWNSLSQSNRCSARSHPICQGCCVLFDTHIVQSPLHTRQIAECVNH</sequence>
<name>A0A2T4CG70_TRILO</name>
<feature type="region of interest" description="Disordered" evidence="1">
    <location>
        <begin position="1"/>
        <end position="20"/>
    </location>
</feature>
<dbReference type="Proteomes" id="UP000240760">
    <property type="component" value="Unassembled WGS sequence"/>
</dbReference>
<dbReference type="AlphaFoldDB" id="A0A2T4CG70"/>
<dbReference type="EMBL" id="KZ679127">
    <property type="protein sequence ID" value="PTB80550.1"/>
    <property type="molecule type" value="Genomic_DNA"/>
</dbReference>
<accession>A0A2T4CG70</accession>